<dbReference type="Pfam" id="PF13905">
    <property type="entry name" value="Thioredoxin_8"/>
    <property type="match status" value="1"/>
</dbReference>
<name>A0A1T5CJF1_9SPHI</name>
<sequence>MKKQLLIGLVLFNASLAAFPQVKPLDVGDTVPRLVLREVYNHHADSIDFGDLDGKLIILDFWSTYCLPCLKAFPKVDSLQATFKDEVQFIAVSQHDLTETTDFFSTRPFIHKPDIPFVTTDSILHQLFPHLGVPFHVWIDGEGVVRHLADGYNLTAGNIRRVLDNRQTTITRAVNNVYKETIFDPEFLSNVVYASYLARYDSSNGLKLEKRKTETDYTTSGDVVTMYQYLYHELGELGFNPFRAGRTRLAIPDSTFYKMPSEYTGAKALAWMNKHFYFYQIQVPETGADLFGLVKSDFERYFPIRSSIAEENVDCWVLIRTTTQDLLATKGGKTAHTFVQQDIRFGKLDSVRRYMNRPFSSFSSALGAHIEHITGMPFIDETGYEGNVDIFFAGETLDQPSIDGFKSELKRYGLDLIKRPEKMSVLILEVP</sequence>
<dbReference type="InterPro" id="IPR050553">
    <property type="entry name" value="Thioredoxin_ResA/DsbE_sf"/>
</dbReference>
<organism evidence="3 4">
    <name type="scientific">Parapedobacter luteus</name>
    <dbReference type="NCBI Taxonomy" id="623280"/>
    <lineage>
        <taxon>Bacteria</taxon>
        <taxon>Pseudomonadati</taxon>
        <taxon>Bacteroidota</taxon>
        <taxon>Sphingobacteriia</taxon>
        <taxon>Sphingobacteriales</taxon>
        <taxon>Sphingobacteriaceae</taxon>
        <taxon>Parapedobacter</taxon>
    </lineage>
</organism>
<dbReference type="OrthoDB" id="1118217at2"/>
<dbReference type="AlphaFoldDB" id="A0A1T5CJF1"/>
<protein>
    <submittedName>
        <fullName evidence="3">Thiol-disulfide isomerase or thioredoxin</fullName>
    </submittedName>
</protein>
<dbReference type="InterPro" id="IPR013766">
    <property type="entry name" value="Thioredoxin_domain"/>
</dbReference>
<accession>A0A1T5CJF1</accession>
<keyword evidence="4" id="KW-1185">Reference proteome</keyword>
<dbReference type="STRING" id="623280.SAMN05660226_02272"/>
<dbReference type="Proteomes" id="UP000190541">
    <property type="component" value="Unassembled WGS sequence"/>
</dbReference>
<dbReference type="EMBL" id="FUYS01000004">
    <property type="protein sequence ID" value="SKB59598.1"/>
    <property type="molecule type" value="Genomic_DNA"/>
</dbReference>
<gene>
    <name evidence="3" type="ORF">SAMN05660226_02272</name>
</gene>
<dbReference type="GO" id="GO:0016853">
    <property type="term" value="F:isomerase activity"/>
    <property type="evidence" value="ECO:0007669"/>
    <property type="project" value="UniProtKB-KW"/>
</dbReference>
<evidence type="ECO:0000313" key="4">
    <source>
        <dbReference type="Proteomes" id="UP000190541"/>
    </source>
</evidence>
<dbReference type="InterPro" id="IPR012336">
    <property type="entry name" value="Thioredoxin-like_fold"/>
</dbReference>
<dbReference type="PANTHER" id="PTHR42852:SF17">
    <property type="entry name" value="THIOREDOXIN-LIKE PROTEIN HI_1115"/>
    <property type="match status" value="1"/>
</dbReference>
<keyword evidence="3" id="KW-0413">Isomerase</keyword>
<dbReference type="PANTHER" id="PTHR42852">
    <property type="entry name" value="THIOL:DISULFIDE INTERCHANGE PROTEIN DSBE"/>
    <property type="match status" value="1"/>
</dbReference>
<dbReference type="InterPro" id="IPR036249">
    <property type="entry name" value="Thioredoxin-like_sf"/>
</dbReference>
<evidence type="ECO:0000259" key="2">
    <source>
        <dbReference type="PROSITE" id="PS51352"/>
    </source>
</evidence>
<feature type="signal peptide" evidence="1">
    <location>
        <begin position="1"/>
        <end position="20"/>
    </location>
</feature>
<feature type="chain" id="PRO_5013137747" evidence="1">
    <location>
        <begin position="21"/>
        <end position="431"/>
    </location>
</feature>
<dbReference type="RefSeq" id="WP_079716943.1">
    <property type="nucleotide sequence ID" value="NZ_FUYS01000004.1"/>
</dbReference>
<dbReference type="SUPFAM" id="SSF52833">
    <property type="entry name" value="Thioredoxin-like"/>
    <property type="match status" value="1"/>
</dbReference>
<evidence type="ECO:0000313" key="3">
    <source>
        <dbReference type="EMBL" id="SKB59598.1"/>
    </source>
</evidence>
<reference evidence="3 4" key="1">
    <citation type="submission" date="2017-02" db="EMBL/GenBank/DDBJ databases">
        <authorList>
            <person name="Peterson S.W."/>
        </authorList>
    </citation>
    <scope>NUCLEOTIDE SEQUENCE [LARGE SCALE GENOMIC DNA]</scope>
    <source>
        <strain evidence="3 4">DSM 22899</strain>
    </source>
</reference>
<dbReference type="Gene3D" id="3.40.30.10">
    <property type="entry name" value="Glutaredoxin"/>
    <property type="match status" value="1"/>
</dbReference>
<proteinExistence type="predicted"/>
<evidence type="ECO:0000256" key="1">
    <source>
        <dbReference type="SAM" id="SignalP"/>
    </source>
</evidence>
<feature type="domain" description="Thioredoxin" evidence="2">
    <location>
        <begin position="25"/>
        <end position="168"/>
    </location>
</feature>
<dbReference type="PROSITE" id="PS51352">
    <property type="entry name" value="THIOREDOXIN_2"/>
    <property type="match status" value="1"/>
</dbReference>
<dbReference type="CDD" id="cd02966">
    <property type="entry name" value="TlpA_like_family"/>
    <property type="match status" value="1"/>
</dbReference>
<keyword evidence="1" id="KW-0732">Signal</keyword>